<keyword evidence="2" id="KW-1185">Reference proteome</keyword>
<proteinExistence type="predicted"/>
<organism evidence="1 2">
    <name type="scientific">Lupinus albus</name>
    <name type="common">White lupine</name>
    <name type="synonym">Lupinus termis</name>
    <dbReference type="NCBI Taxonomy" id="3870"/>
    <lineage>
        <taxon>Eukaryota</taxon>
        <taxon>Viridiplantae</taxon>
        <taxon>Streptophyta</taxon>
        <taxon>Embryophyta</taxon>
        <taxon>Tracheophyta</taxon>
        <taxon>Spermatophyta</taxon>
        <taxon>Magnoliopsida</taxon>
        <taxon>eudicotyledons</taxon>
        <taxon>Gunneridae</taxon>
        <taxon>Pentapetalae</taxon>
        <taxon>rosids</taxon>
        <taxon>fabids</taxon>
        <taxon>Fabales</taxon>
        <taxon>Fabaceae</taxon>
        <taxon>Papilionoideae</taxon>
        <taxon>50 kb inversion clade</taxon>
        <taxon>genistoids sensu lato</taxon>
        <taxon>core genistoids</taxon>
        <taxon>Genisteae</taxon>
        <taxon>Lupinus</taxon>
    </lineage>
</organism>
<dbReference type="Proteomes" id="UP000447434">
    <property type="component" value="Chromosome 20"/>
</dbReference>
<accession>A0A6A4NS65</accession>
<dbReference type="AlphaFoldDB" id="A0A6A4NS65"/>
<sequence length="57" mass="6490">MNDDVEISTTFPYFIVSSSPCSSFSFSISLPHRVSVTVAFLLQVHCKWINIKVLKRI</sequence>
<protein>
    <submittedName>
        <fullName evidence="1">Uncharacterized protein</fullName>
    </submittedName>
</protein>
<reference evidence="2" key="1">
    <citation type="journal article" date="2020" name="Nat. Commun.">
        <title>Genome sequence of the cluster root forming white lupin.</title>
        <authorList>
            <person name="Hufnagel B."/>
            <person name="Marques A."/>
            <person name="Soriano A."/>
            <person name="Marques L."/>
            <person name="Divol F."/>
            <person name="Doumas P."/>
            <person name="Sallet E."/>
            <person name="Mancinotti D."/>
            <person name="Carrere S."/>
            <person name="Marande W."/>
            <person name="Arribat S."/>
            <person name="Keller J."/>
            <person name="Huneau C."/>
            <person name="Blein T."/>
            <person name="Aime D."/>
            <person name="Laguerre M."/>
            <person name="Taylor J."/>
            <person name="Schubert V."/>
            <person name="Nelson M."/>
            <person name="Geu-Flores F."/>
            <person name="Crespi M."/>
            <person name="Gallardo-Guerrero K."/>
            <person name="Delaux P.-M."/>
            <person name="Salse J."/>
            <person name="Berges H."/>
            <person name="Guyot R."/>
            <person name="Gouzy J."/>
            <person name="Peret B."/>
        </authorList>
    </citation>
    <scope>NUCLEOTIDE SEQUENCE [LARGE SCALE GENOMIC DNA]</scope>
    <source>
        <strain evidence="2">cv. Amiga</strain>
    </source>
</reference>
<comment type="caution">
    <text evidence="1">The sequence shown here is derived from an EMBL/GenBank/DDBJ whole genome shotgun (WGS) entry which is preliminary data.</text>
</comment>
<evidence type="ECO:0000313" key="2">
    <source>
        <dbReference type="Proteomes" id="UP000447434"/>
    </source>
</evidence>
<dbReference type="EMBL" id="WOCE01000020">
    <property type="protein sequence ID" value="KAE9591821.1"/>
    <property type="molecule type" value="Genomic_DNA"/>
</dbReference>
<evidence type="ECO:0000313" key="1">
    <source>
        <dbReference type="EMBL" id="KAE9591821.1"/>
    </source>
</evidence>
<name>A0A6A4NS65_LUPAL</name>
<gene>
    <name evidence="1" type="ORF">Lalb_Chr20g0122761</name>
</gene>